<dbReference type="Pfam" id="PF12728">
    <property type="entry name" value="HTH_17"/>
    <property type="match status" value="1"/>
</dbReference>
<dbReference type="EMBL" id="JACNEP010000023">
    <property type="protein sequence ID" value="MBC3767682.1"/>
    <property type="molecule type" value="Genomic_DNA"/>
</dbReference>
<dbReference type="RefSeq" id="WP_186508319.1">
    <property type="nucleotide sequence ID" value="NZ_JACNEP010000023.1"/>
</dbReference>
<proteinExistence type="predicted"/>
<feature type="domain" description="Helix-turn-helix" evidence="1">
    <location>
        <begin position="87"/>
        <end position="134"/>
    </location>
</feature>
<accession>A0A8J6J097</accession>
<reference evidence="2" key="1">
    <citation type="journal article" date="2018" name="Int. J. Syst. Evol. Microbiol.">
        <title>Neptunicella marina gen. nov., sp. nov., isolated from surface seawater.</title>
        <authorList>
            <person name="Liu X."/>
            <person name="Lai Q."/>
            <person name="Du Y."/>
            <person name="Zhang X."/>
            <person name="Liu Z."/>
            <person name="Sun F."/>
            <person name="Shao Z."/>
        </authorList>
    </citation>
    <scope>NUCLEOTIDE SEQUENCE</scope>
    <source>
        <strain evidence="2">S27-2</strain>
    </source>
</reference>
<comment type="caution">
    <text evidence="2">The sequence shown here is derived from an EMBL/GenBank/DDBJ whole genome shotgun (WGS) entry which is preliminary data.</text>
</comment>
<dbReference type="InterPro" id="IPR010093">
    <property type="entry name" value="SinI_DNA-bd"/>
</dbReference>
<dbReference type="NCBIfam" id="TIGR01764">
    <property type="entry name" value="excise"/>
    <property type="match status" value="1"/>
</dbReference>
<dbReference type="GO" id="GO:0003677">
    <property type="term" value="F:DNA binding"/>
    <property type="evidence" value="ECO:0007669"/>
    <property type="project" value="InterPro"/>
</dbReference>
<keyword evidence="3" id="KW-1185">Reference proteome</keyword>
<dbReference type="AlphaFoldDB" id="A0A8J6J097"/>
<evidence type="ECO:0000313" key="2">
    <source>
        <dbReference type="EMBL" id="MBC3767682.1"/>
    </source>
</evidence>
<protein>
    <submittedName>
        <fullName evidence="2">Helix-turn-helix domain-containing protein</fullName>
    </submittedName>
</protein>
<dbReference type="Proteomes" id="UP000601768">
    <property type="component" value="Unassembled WGS sequence"/>
</dbReference>
<reference evidence="2" key="2">
    <citation type="submission" date="2020-08" db="EMBL/GenBank/DDBJ databases">
        <authorList>
            <person name="Lai Q."/>
        </authorList>
    </citation>
    <scope>NUCLEOTIDE SEQUENCE</scope>
    <source>
        <strain evidence="2">S27-2</strain>
    </source>
</reference>
<gene>
    <name evidence="2" type="ORF">H8B19_17515</name>
</gene>
<name>A0A8J6J097_9ALTE</name>
<evidence type="ECO:0000259" key="1">
    <source>
        <dbReference type="Pfam" id="PF12728"/>
    </source>
</evidence>
<organism evidence="2 3">
    <name type="scientific">Neptunicella marina</name>
    <dbReference type="NCBI Taxonomy" id="2125989"/>
    <lineage>
        <taxon>Bacteria</taxon>
        <taxon>Pseudomonadati</taxon>
        <taxon>Pseudomonadota</taxon>
        <taxon>Gammaproteobacteria</taxon>
        <taxon>Alteromonadales</taxon>
        <taxon>Alteromonadaceae</taxon>
        <taxon>Neptunicella</taxon>
    </lineage>
</organism>
<dbReference type="InterPro" id="IPR041657">
    <property type="entry name" value="HTH_17"/>
</dbReference>
<sequence>MVATARYDSIYSPSEHDVDLARTSAPVLSQILGRHRKEASFDERVQFLDEKGEQVVLPAAALELLKNILVQMAQGNAITLVPVHAELTTQQAAEMLNMSRPFFVKLLESGEIPFSKKGTHRRVLFSDVQTYKQRIDEERMKALDALAAQAQELDMGY</sequence>
<evidence type="ECO:0000313" key="3">
    <source>
        <dbReference type="Proteomes" id="UP000601768"/>
    </source>
</evidence>